<dbReference type="AlphaFoldDB" id="A0A5C3KAA8"/>
<proteinExistence type="inferred from homology"/>
<keyword evidence="5" id="KW-0406">Ion transport</keyword>
<dbReference type="GO" id="GO:0005886">
    <property type="term" value="C:plasma membrane"/>
    <property type="evidence" value="ECO:0007669"/>
    <property type="project" value="TreeGrafter"/>
</dbReference>
<protein>
    <recommendedName>
        <fullName evidence="5">Copper transport protein</fullName>
    </recommendedName>
</protein>
<comment type="similarity">
    <text evidence="5">Belongs to the copper transporter (Ctr) (TC 1.A.56) family. SLC31A subfamily.</text>
</comment>
<keyword evidence="8" id="KW-1185">Reference proteome</keyword>
<dbReference type="GO" id="GO:0005375">
    <property type="term" value="F:copper ion transmembrane transporter activity"/>
    <property type="evidence" value="ECO:0007669"/>
    <property type="project" value="UniProtKB-UniRule"/>
</dbReference>
<gene>
    <name evidence="7" type="ORF">FA15DRAFT_676376</name>
</gene>
<name>A0A5C3KAA8_COPMA</name>
<evidence type="ECO:0000313" key="7">
    <source>
        <dbReference type="EMBL" id="TFK17025.1"/>
    </source>
</evidence>
<dbReference type="Proteomes" id="UP000307440">
    <property type="component" value="Unassembled WGS sequence"/>
</dbReference>
<evidence type="ECO:0000256" key="3">
    <source>
        <dbReference type="ARBA" id="ARBA00022989"/>
    </source>
</evidence>
<feature type="region of interest" description="Disordered" evidence="6">
    <location>
        <begin position="76"/>
        <end position="101"/>
    </location>
</feature>
<reference evidence="7 8" key="1">
    <citation type="journal article" date="2019" name="Nat. Ecol. Evol.">
        <title>Megaphylogeny resolves global patterns of mushroom evolution.</title>
        <authorList>
            <person name="Varga T."/>
            <person name="Krizsan K."/>
            <person name="Foldi C."/>
            <person name="Dima B."/>
            <person name="Sanchez-Garcia M."/>
            <person name="Sanchez-Ramirez S."/>
            <person name="Szollosi G.J."/>
            <person name="Szarkandi J.G."/>
            <person name="Papp V."/>
            <person name="Albert L."/>
            <person name="Andreopoulos W."/>
            <person name="Angelini C."/>
            <person name="Antonin V."/>
            <person name="Barry K.W."/>
            <person name="Bougher N.L."/>
            <person name="Buchanan P."/>
            <person name="Buyck B."/>
            <person name="Bense V."/>
            <person name="Catcheside P."/>
            <person name="Chovatia M."/>
            <person name="Cooper J."/>
            <person name="Damon W."/>
            <person name="Desjardin D."/>
            <person name="Finy P."/>
            <person name="Geml J."/>
            <person name="Haridas S."/>
            <person name="Hughes K."/>
            <person name="Justo A."/>
            <person name="Karasinski D."/>
            <person name="Kautmanova I."/>
            <person name="Kiss B."/>
            <person name="Kocsube S."/>
            <person name="Kotiranta H."/>
            <person name="LaButti K.M."/>
            <person name="Lechner B.E."/>
            <person name="Liimatainen K."/>
            <person name="Lipzen A."/>
            <person name="Lukacs Z."/>
            <person name="Mihaltcheva S."/>
            <person name="Morgado L.N."/>
            <person name="Niskanen T."/>
            <person name="Noordeloos M.E."/>
            <person name="Ohm R.A."/>
            <person name="Ortiz-Santana B."/>
            <person name="Ovrebo C."/>
            <person name="Racz N."/>
            <person name="Riley R."/>
            <person name="Savchenko A."/>
            <person name="Shiryaev A."/>
            <person name="Soop K."/>
            <person name="Spirin V."/>
            <person name="Szebenyi C."/>
            <person name="Tomsovsky M."/>
            <person name="Tulloss R.E."/>
            <person name="Uehling J."/>
            <person name="Grigoriev I.V."/>
            <person name="Vagvolgyi C."/>
            <person name="Papp T."/>
            <person name="Martin F.M."/>
            <person name="Miettinen O."/>
            <person name="Hibbett D.S."/>
            <person name="Nagy L.G."/>
        </authorList>
    </citation>
    <scope>NUCLEOTIDE SEQUENCE [LARGE SCALE GENOMIC DNA]</scope>
    <source>
        <strain evidence="7 8">CBS 121175</strain>
    </source>
</reference>
<dbReference type="EMBL" id="ML210583">
    <property type="protein sequence ID" value="TFK17025.1"/>
    <property type="molecule type" value="Genomic_DNA"/>
</dbReference>
<dbReference type="PANTHER" id="PTHR12483:SF27">
    <property type="entry name" value="COPPER TRANSPORT PROTEIN CTR1"/>
    <property type="match status" value="1"/>
</dbReference>
<organism evidence="7 8">
    <name type="scientific">Coprinopsis marcescibilis</name>
    <name type="common">Agaric fungus</name>
    <name type="synonym">Psathyrella marcescibilis</name>
    <dbReference type="NCBI Taxonomy" id="230819"/>
    <lineage>
        <taxon>Eukaryota</taxon>
        <taxon>Fungi</taxon>
        <taxon>Dikarya</taxon>
        <taxon>Basidiomycota</taxon>
        <taxon>Agaricomycotina</taxon>
        <taxon>Agaricomycetes</taxon>
        <taxon>Agaricomycetidae</taxon>
        <taxon>Agaricales</taxon>
        <taxon>Agaricineae</taxon>
        <taxon>Psathyrellaceae</taxon>
        <taxon>Coprinopsis</taxon>
    </lineage>
</organism>
<keyword evidence="2 5" id="KW-0812">Transmembrane</keyword>
<evidence type="ECO:0000256" key="1">
    <source>
        <dbReference type="ARBA" id="ARBA00004141"/>
    </source>
</evidence>
<dbReference type="InterPro" id="IPR007274">
    <property type="entry name" value="Cop_transporter"/>
</dbReference>
<dbReference type="Pfam" id="PF04145">
    <property type="entry name" value="Ctr"/>
    <property type="match status" value="1"/>
</dbReference>
<accession>A0A5C3KAA8</accession>
<evidence type="ECO:0000313" key="8">
    <source>
        <dbReference type="Proteomes" id="UP000307440"/>
    </source>
</evidence>
<sequence>MAAMAMMVPYFHATAGDHLLFKEWVPTSPESIAGTCIGLFFFSVFERSAAAARVVLDEHWKHRALALAARNSRTSDDSAYQTRSLEKQASSPSLQQPNDESITEVPREAMTLLVRHRIPRRTIPPFVASHDIPRGVLHAFQSALGYILMLAIMTFRVEFFFSIVAGLGVGVILFGRVGGAAGHGH</sequence>
<evidence type="ECO:0000256" key="6">
    <source>
        <dbReference type="SAM" id="MobiDB-lite"/>
    </source>
</evidence>
<keyword evidence="4 5" id="KW-0472">Membrane</keyword>
<keyword evidence="5" id="KW-0187">Copper transport</keyword>
<dbReference type="OrthoDB" id="73901at2759"/>
<feature type="transmembrane region" description="Helical" evidence="5">
    <location>
        <begin position="159"/>
        <end position="179"/>
    </location>
</feature>
<keyword evidence="3 5" id="KW-1133">Transmembrane helix</keyword>
<keyword evidence="5" id="KW-0186">Copper</keyword>
<keyword evidence="5" id="KW-0813">Transport</keyword>
<dbReference type="PANTHER" id="PTHR12483">
    <property type="entry name" value="SOLUTE CARRIER FAMILY 31 COPPER TRANSPORTERS"/>
    <property type="match status" value="1"/>
</dbReference>
<evidence type="ECO:0000256" key="5">
    <source>
        <dbReference type="RuleBase" id="RU367022"/>
    </source>
</evidence>
<comment type="subcellular location">
    <subcellularLocation>
        <location evidence="1 5">Membrane</location>
        <topology evidence="1 5">Multi-pass membrane protein</topology>
    </subcellularLocation>
</comment>
<evidence type="ECO:0000256" key="2">
    <source>
        <dbReference type="ARBA" id="ARBA00022692"/>
    </source>
</evidence>
<feature type="compositionally biased region" description="Polar residues" evidence="6">
    <location>
        <begin position="77"/>
        <end position="100"/>
    </location>
</feature>
<evidence type="ECO:0000256" key="4">
    <source>
        <dbReference type="ARBA" id="ARBA00023136"/>
    </source>
</evidence>